<feature type="non-terminal residue" evidence="1">
    <location>
        <position position="1"/>
    </location>
</feature>
<organism evidence="1 2">
    <name type="scientific">Racocetra persica</name>
    <dbReference type="NCBI Taxonomy" id="160502"/>
    <lineage>
        <taxon>Eukaryota</taxon>
        <taxon>Fungi</taxon>
        <taxon>Fungi incertae sedis</taxon>
        <taxon>Mucoromycota</taxon>
        <taxon>Glomeromycotina</taxon>
        <taxon>Glomeromycetes</taxon>
        <taxon>Diversisporales</taxon>
        <taxon>Gigasporaceae</taxon>
        <taxon>Racocetra</taxon>
    </lineage>
</organism>
<sequence length="305" mass="34435">DMWEKRKLSKQHNQWKYNEWCKAGSLLDKALLTGDIAYVHLARQVVMERAYMVRVADEDGWEVASKMATTDLSDPMSEILGSKRERARLATQHFLKPINQTISPVQTPIFQMGGVSMTQFTQMQPYVYQPGFYQQFSNQPAPQQGFSPNAALPSLGQQRSYSPSPYWPKKGDKNKWSKGKEVVCYLCEGKEHFANECSSRKHLVCDREDSRSDKNKIFEENNKTVSGGVKVVKGGNSFVFEKFNVFSDQFKPEALSFYTGGDALVEKGVAKIGDCRGYSKGWRENCLSNWSSGSKPSVSSSKTEP</sequence>
<evidence type="ECO:0000313" key="1">
    <source>
        <dbReference type="EMBL" id="CAG8787218.1"/>
    </source>
</evidence>
<proteinExistence type="predicted"/>
<protein>
    <submittedName>
        <fullName evidence="1">18227_t:CDS:1</fullName>
    </submittedName>
</protein>
<comment type="caution">
    <text evidence="1">The sequence shown here is derived from an EMBL/GenBank/DDBJ whole genome shotgun (WGS) entry which is preliminary data.</text>
</comment>
<accession>A0ACA9RCX6</accession>
<name>A0ACA9RCX6_9GLOM</name>
<gene>
    <name evidence="1" type="ORF">RPERSI_LOCUS18504</name>
</gene>
<keyword evidence="2" id="KW-1185">Reference proteome</keyword>
<reference evidence="1" key="1">
    <citation type="submission" date="2021-06" db="EMBL/GenBank/DDBJ databases">
        <authorList>
            <person name="Kallberg Y."/>
            <person name="Tangrot J."/>
            <person name="Rosling A."/>
        </authorList>
    </citation>
    <scope>NUCLEOTIDE SEQUENCE</scope>
    <source>
        <strain evidence="1">MA461A</strain>
    </source>
</reference>
<dbReference type="EMBL" id="CAJVQC010049150">
    <property type="protein sequence ID" value="CAG8787218.1"/>
    <property type="molecule type" value="Genomic_DNA"/>
</dbReference>
<evidence type="ECO:0000313" key="2">
    <source>
        <dbReference type="Proteomes" id="UP000789920"/>
    </source>
</evidence>
<dbReference type="Proteomes" id="UP000789920">
    <property type="component" value="Unassembled WGS sequence"/>
</dbReference>